<dbReference type="InterPro" id="IPR001387">
    <property type="entry name" value="Cro/C1-type_HTH"/>
</dbReference>
<feature type="region of interest" description="Disordered" evidence="2">
    <location>
        <begin position="1"/>
        <end position="28"/>
    </location>
</feature>
<dbReference type="Pfam" id="PF13560">
    <property type="entry name" value="HTH_31"/>
    <property type="match status" value="1"/>
</dbReference>
<keyword evidence="1" id="KW-0238">DNA-binding</keyword>
<dbReference type="SMART" id="SM00530">
    <property type="entry name" value="HTH_XRE"/>
    <property type="match status" value="2"/>
</dbReference>
<dbReference type="GO" id="GO:0003700">
    <property type="term" value="F:DNA-binding transcription factor activity"/>
    <property type="evidence" value="ECO:0007669"/>
    <property type="project" value="TreeGrafter"/>
</dbReference>
<dbReference type="PANTHER" id="PTHR46797:SF1">
    <property type="entry name" value="METHYLPHOSPHONATE SYNTHASE"/>
    <property type="match status" value="1"/>
</dbReference>
<dbReference type="PROSITE" id="PS50943">
    <property type="entry name" value="HTH_CROC1"/>
    <property type="match status" value="2"/>
</dbReference>
<dbReference type="InterPro" id="IPR010982">
    <property type="entry name" value="Lambda_DNA-bd_dom_sf"/>
</dbReference>
<evidence type="ECO:0000313" key="5">
    <source>
        <dbReference type="Proteomes" id="UP000450000"/>
    </source>
</evidence>
<dbReference type="OrthoDB" id="4249487at2"/>
<evidence type="ECO:0000313" key="4">
    <source>
        <dbReference type="EMBL" id="MQS17237.1"/>
    </source>
</evidence>
<gene>
    <name evidence="4" type="ORF">F7Q99_34930</name>
</gene>
<dbReference type="AlphaFoldDB" id="A0A6N7L392"/>
<dbReference type="GO" id="GO:0003677">
    <property type="term" value="F:DNA binding"/>
    <property type="evidence" value="ECO:0007669"/>
    <property type="project" value="UniProtKB-KW"/>
</dbReference>
<proteinExistence type="predicted"/>
<reference evidence="4 5" key="1">
    <citation type="submission" date="2019-09" db="EMBL/GenBank/DDBJ databases">
        <title>Genome Sequences of Streptomyces kaniharaensis ATCC 21070.</title>
        <authorList>
            <person name="Zhu W."/>
            <person name="De Crecy-Lagard V."/>
            <person name="Richards N.G."/>
        </authorList>
    </citation>
    <scope>NUCLEOTIDE SEQUENCE [LARGE SCALE GENOMIC DNA]</scope>
    <source>
        <strain evidence="4 5">SF-557</strain>
    </source>
</reference>
<accession>A0A6N7L392</accession>
<organism evidence="4 5">
    <name type="scientific">Streptomyces kaniharaensis</name>
    <dbReference type="NCBI Taxonomy" id="212423"/>
    <lineage>
        <taxon>Bacteria</taxon>
        <taxon>Bacillati</taxon>
        <taxon>Actinomycetota</taxon>
        <taxon>Actinomycetes</taxon>
        <taxon>Kitasatosporales</taxon>
        <taxon>Streptomycetaceae</taxon>
        <taxon>Streptomyces</taxon>
    </lineage>
</organism>
<evidence type="ECO:0000256" key="1">
    <source>
        <dbReference type="ARBA" id="ARBA00023125"/>
    </source>
</evidence>
<evidence type="ECO:0000259" key="3">
    <source>
        <dbReference type="PROSITE" id="PS50943"/>
    </source>
</evidence>
<dbReference type="RefSeq" id="WP_153469768.1">
    <property type="nucleotide sequence ID" value="NZ_WBOF01000004.1"/>
</dbReference>
<dbReference type="GO" id="GO:0005829">
    <property type="term" value="C:cytosol"/>
    <property type="evidence" value="ECO:0007669"/>
    <property type="project" value="TreeGrafter"/>
</dbReference>
<dbReference type="Gene3D" id="1.10.260.40">
    <property type="entry name" value="lambda repressor-like DNA-binding domains"/>
    <property type="match status" value="2"/>
</dbReference>
<dbReference type="InterPro" id="IPR050807">
    <property type="entry name" value="TransReg_Diox_bact_type"/>
</dbReference>
<feature type="domain" description="HTH cro/C1-type" evidence="3">
    <location>
        <begin position="78"/>
        <end position="133"/>
    </location>
</feature>
<dbReference type="SUPFAM" id="SSF47413">
    <property type="entry name" value="lambda repressor-like DNA-binding domains"/>
    <property type="match status" value="2"/>
</dbReference>
<dbReference type="CDD" id="cd00093">
    <property type="entry name" value="HTH_XRE"/>
    <property type="match status" value="2"/>
</dbReference>
<name>A0A6N7L392_9ACTN</name>
<dbReference type="Pfam" id="PF01381">
    <property type="entry name" value="HTH_3"/>
    <property type="match status" value="1"/>
</dbReference>
<comment type="caution">
    <text evidence="4">The sequence shown here is derived from an EMBL/GenBank/DDBJ whole genome shotgun (WGS) entry which is preliminary data.</text>
</comment>
<keyword evidence="5" id="KW-1185">Reference proteome</keyword>
<protein>
    <submittedName>
        <fullName evidence="4">Helix-turn-helix transcriptional regulator</fullName>
    </submittedName>
</protein>
<evidence type="ECO:0000256" key="2">
    <source>
        <dbReference type="SAM" id="MobiDB-lite"/>
    </source>
</evidence>
<feature type="domain" description="HTH cro/C1-type" evidence="3">
    <location>
        <begin position="16"/>
        <end position="70"/>
    </location>
</feature>
<sequence>MRTTRRGVSSFDGQRLAQARGRRGWTPSQLASQAALTVTVLNQYEAEERLPDPGTLSRLADALGCQVTDLCRPTVVTLRELRERSGASQPEAAEAAGRKRSTYAMLEQGRTKTLAPQAAEGLAALFDVERDAVEAAHAASVAGQASRPAPLALEGALLDRLADHFGMAPEDLLHLAQRLAAGEGGESR</sequence>
<dbReference type="EMBL" id="WBOF01000004">
    <property type="protein sequence ID" value="MQS17237.1"/>
    <property type="molecule type" value="Genomic_DNA"/>
</dbReference>
<dbReference type="Proteomes" id="UP000450000">
    <property type="component" value="Unassembled WGS sequence"/>
</dbReference>
<dbReference type="PANTHER" id="PTHR46797">
    <property type="entry name" value="HTH-TYPE TRANSCRIPTIONAL REGULATOR"/>
    <property type="match status" value="1"/>
</dbReference>